<sequence length="198" mass="19955">MNTVTQGGAPSAEQTGRRVEEVLDRLAATGDRVAGAAAEELVRALMDFYGAGLARAVALLDEGAGAGTGTGGDPGAGRPSPALARLLDDELVAGLLVLHDLHPYDVTTRIRQALAAVPDHPAEVLGFDPGTGTLRLRLEAGGGGGCGCASTAQSPQQSIEGALACLAPEVTTVELEAPEPRAPEPVLLQIGARPAGAR</sequence>
<keyword evidence="2" id="KW-1185">Reference proteome</keyword>
<dbReference type="EMBL" id="BNBO01000043">
    <property type="protein sequence ID" value="GHH79710.1"/>
    <property type="molecule type" value="Genomic_DNA"/>
</dbReference>
<evidence type="ECO:0000313" key="1">
    <source>
        <dbReference type="EMBL" id="GHH79710.1"/>
    </source>
</evidence>
<reference evidence="1" key="1">
    <citation type="journal article" date="2014" name="Int. J. Syst. Evol. Microbiol.">
        <title>Complete genome sequence of Corynebacterium casei LMG S-19264T (=DSM 44701T), isolated from a smear-ripened cheese.</title>
        <authorList>
            <consortium name="US DOE Joint Genome Institute (JGI-PGF)"/>
            <person name="Walter F."/>
            <person name="Albersmeier A."/>
            <person name="Kalinowski J."/>
            <person name="Ruckert C."/>
        </authorList>
    </citation>
    <scope>NUCLEOTIDE SEQUENCE</scope>
    <source>
        <strain evidence="1">JCM 4646</strain>
    </source>
</reference>
<protein>
    <submittedName>
        <fullName evidence="1">Thioredoxin</fullName>
    </submittedName>
</protein>
<name>A0A919G9F8_9ACTN</name>
<dbReference type="RefSeq" id="WP_190213897.1">
    <property type="nucleotide sequence ID" value="NZ_BNBO01000043.1"/>
</dbReference>
<proteinExistence type="predicted"/>
<dbReference type="Proteomes" id="UP000617734">
    <property type="component" value="Unassembled WGS sequence"/>
</dbReference>
<accession>A0A919G9F8</accession>
<evidence type="ECO:0000313" key="2">
    <source>
        <dbReference type="Proteomes" id="UP000617734"/>
    </source>
</evidence>
<organism evidence="1 2">
    <name type="scientific">Kitasatospora indigofera</name>
    <dbReference type="NCBI Taxonomy" id="67307"/>
    <lineage>
        <taxon>Bacteria</taxon>
        <taxon>Bacillati</taxon>
        <taxon>Actinomycetota</taxon>
        <taxon>Actinomycetes</taxon>
        <taxon>Kitasatosporales</taxon>
        <taxon>Streptomycetaceae</taxon>
        <taxon>Kitasatospora</taxon>
    </lineage>
</organism>
<dbReference type="GeneID" id="95356171"/>
<dbReference type="AlphaFoldDB" id="A0A919G9F8"/>
<gene>
    <name evidence="1" type="ORF">GCM10018781_58340</name>
</gene>
<comment type="caution">
    <text evidence="1">The sequence shown here is derived from an EMBL/GenBank/DDBJ whole genome shotgun (WGS) entry which is preliminary data.</text>
</comment>
<reference evidence="1" key="2">
    <citation type="submission" date="2020-09" db="EMBL/GenBank/DDBJ databases">
        <authorList>
            <person name="Sun Q."/>
            <person name="Ohkuma M."/>
        </authorList>
    </citation>
    <scope>NUCLEOTIDE SEQUENCE</scope>
    <source>
        <strain evidence="1">JCM 4646</strain>
    </source>
</reference>